<dbReference type="EMBL" id="CP098401">
    <property type="protein sequence ID" value="URW75129.1"/>
    <property type="molecule type" value="Genomic_DNA"/>
</dbReference>
<reference evidence="1" key="1">
    <citation type="submission" date="2022-05" db="EMBL/GenBank/DDBJ databases">
        <title>Sphingomonas sp. strain RMG20 Genome sequencing and assembly.</title>
        <authorList>
            <person name="Kim I."/>
        </authorList>
    </citation>
    <scope>NUCLEOTIDE SEQUENCE</scope>
    <source>
        <strain evidence="1">RMG20</strain>
    </source>
</reference>
<dbReference type="Proteomes" id="UP001055580">
    <property type="component" value="Chromosome"/>
</dbReference>
<evidence type="ECO:0000313" key="1">
    <source>
        <dbReference type="EMBL" id="URW75129.1"/>
    </source>
</evidence>
<sequence>MGSFRGCLMLMGFVGLLVVTSCVVGITGMRKVANPTQFSFTVTEAPDKTRRMIGDYLELAENESTEDRGLTRPSVVRVDDYTDGSVHLTLDSGKARLMEIVATVTPVNDEETRVEVFSHAEGLAAAVRPRITPSALHREIRQDLGAAIQAIGDQRVVPGGFQIARMIEGARGERRFARMHR</sequence>
<evidence type="ECO:0008006" key="3">
    <source>
        <dbReference type="Google" id="ProtNLM"/>
    </source>
</evidence>
<evidence type="ECO:0000313" key="2">
    <source>
        <dbReference type="Proteomes" id="UP001055580"/>
    </source>
</evidence>
<name>A0ABY4TT59_9SPHN</name>
<proteinExistence type="predicted"/>
<protein>
    <recommendedName>
        <fullName evidence="3">Lipoprotein</fullName>
    </recommendedName>
</protein>
<dbReference type="RefSeq" id="WP_250750813.1">
    <property type="nucleotide sequence ID" value="NZ_CP098401.1"/>
</dbReference>
<organism evidence="1 2">
    <name type="scientific">Sphingomonas donggukensis</name>
    <dbReference type="NCBI Taxonomy" id="2949093"/>
    <lineage>
        <taxon>Bacteria</taxon>
        <taxon>Pseudomonadati</taxon>
        <taxon>Pseudomonadota</taxon>
        <taxon>Alphaproteobacteria</taxon>
        <taxon>Sphingomonadales</taxon>
        <taxon>Sphingomonadaceae</taxon>
        <taxon>Sphingomonas</taxon>
    </lineage>
</organism>
<keyword evidence="2" id="KW-1185">Reference proteome</keyword>
<accession>A0ABY4TT59</accession>
<dbReference type="PROSITE" id="PS51257">
    <property type="entry name" value="PROKAR_LIPOPROTEIN"/>
    <property type="match status" value="1"/>
</dbReference>
<gene>
    <name evidence="1" type="ORF">M9980_11300</name>
</gene>